<dbReference type="AlphaFoldDB" id="A0A2X0MTH9"/>
<keyword evidence="1" id="KW-0732">Signal</keyword>
<accession>A0A2X0MTH9</accession>
<sequence>MRGSSFLFFFFIFFTSHPSLLSPPLMKFLIPLSVLASALQLTSAAPAAGVKALHVRDPLDGQARAASKCSNSQFLNPKTNKCQDCSKTFPHASACNKDGPLRCKLGNLEGRKCELAKCKIESATYLSDDGRRCLRCKDKGASECTATKSLECKKGYLLSVKRVCVKVTCTPPKVLSQDQNGCCLDPNASACSDTQASTACKSGYQLKNNSCKLIVCKAPLAVVSDDSNGCCFDPHATKCSDRITSTSCAVGYKLDRNECKIDESRTCKPPLAVYSDDIRPGLISAITDNGCCFDPHATKCSDRITSTACAAGYKLDVNECKAIVCTSPQSVVSDDSELNYLHDDLEDTGCCFDPQATKCSTPSVATACTDLFDVDGNVCTKNAVCPVPTYKPKHDTGPNCCMDPYATSCFNDFKSTACVEGRRLGKGACVPPKCEAPYVQSQDVHSTDYDMSSPSVRFLTDSGCCTDPYATACSSASVSTKCKRGYRTLGTKCVKS</sequence>
<reference evidence="2 3" key="1">
    <citation type="submission" date="2016-11" db="EMBL/GenBank/DDBJ databases">
        <authorList>
            <person name="Jaros S."/>
            <person name="Januszkiewicz K."/>
            <person name="Wedrychowicz H."/>
        </authorList>
    </citation>
    <scope>NUCLEOTIDE SEQUENCE [LARGE SCALE GENOMIC DNA]</scope>
</reference>
<dbReference type="Proteomes" id="UP000249464">
    <property type="component" value="Unassembled WGS sequence"/>
</dbReference>
<evidence type="ECO:0000313" key="3">
    <source>
        <dbReference type="Proteomes" id="UP000249464"/>
    </source>
</evidence>
<name>A0A2X0MTH9_9BASI</name>
<gene>
    <name evidence="2" type="primary">BQ5605_C040g11856</name>
    <name evidence="2" type="ORF">BQ5605_C040G11856</name>
</gene>
<feature type="signal peptide" evidence="1">
    <location>
        <begin position="1"/>
        <end position="21"/>
    </location>
</feature>
<dbReference type="EMBL" id="FQNC01000118">
    <property type="protein sequence ID" value="SGZ32327.1"/>
    <property type="molecule type" value="Genomic_DNA"/>
</dbReference>
<evidence type="ECO:0000313" key="2">
    <source>
        <dbReference type="EMBL" id="SGZ32327.1"/>
    </source>
</evidence>
<protein>
    <submittedName>
        <fullName evidence="2">BQ5605_C040g11856 protein</fullName>
    </submittedName>
</protein>
<feature type="chain" id="PRO_5016176868" evidence="1">
    <location>
        <begin position="22"/>
        <end position="496"/>
    </location>
</feature>
<evidence type="ECO:0000256" key="1">
    <source>
        <dbReference type="SAM" id="SignalP"/>
    </source>
</evidence>
<organism evidence="2 3">
    <name type="scientific">Microbotryum silenes-dioicae</name>
    <dbReference type="NCBI Taxonomy" id="796604"/>
    <lineage>
        <taxon>Eukaryota</taxon>
        <taxon>Fungi</taxon>
        <taxon>Dikarya</taxon>
        <taxon>Basidiomycota</taxon>
        <taxon>Pucciniomycotina</taxon>
        <taxon>Microbotryomycetes</taxon>
        <taxon>Microbotryales</taxon>
        <taxon>Microbotryaceae</taxon>
        <taxon>Microbotryum</taxon>
    </lineage>
</organism>
<proteinExistence type="predicted"/>
<keyword evidence="3" id="KW-1185">Reference proteome</keyword>